<keyword evidence="5" id="KW-1185">Reference proteome</keyword>
<feature type="domain" description="HTH tetR-type" evidence="3">
    <location>
        <begin position="1"/>
        <end position="33"/>
    </location>
</feature>
<organism evidence="4 5">
    <name type="scientific">Granulicella sibirica</name>
    <dbReference type="NCBI Taxonomy" id="2479048"/>
    <lineage>
        <taxon>Bacteria</taxon>
        <taxon>Pseudomonadati</taxon>
        <taxon>Acidobacteriota</taxon>
        <taxon>Terriglobia</taxon>
        <taxon>Terriglobales</taxon>
        <taxon>Acidobacteriaceae</taxon>
        <taxon>Granulicella</taxon>
    </lineage>
</organism>
<evidence type="ECO:0000313" key="5">
    <source>
        <dbReference type="Proteomes" id="UP000289437"/>
    </source>
</evidence>
<accession>A0A4Q0T6I5</accession>
<dbReference type="InterPro" id="IPR036271">
    <property type="entry name" value="Tet_transcr_reg_TetR-rel_C_sf"/>
</dbReference>
<comment type="caution">
    <text evidence="2">Lacks conserved residue(s) required for the propagation of feature annotation.</text>
</comment>
<dbReference type="PROSITE" id="PS50977">
    <property type="entry name" value="HTH_TETR_2"/>
    <property type="match status" value="1"/>
</dbReference>
<dbReference type="Gene3D" id="1.10.357.10">
    <property type="entry name" value="Tetracycline Repressor, domain 2"/>
    <property type="match status" value="1"/>
</dbReference>
<dbReference type="OrthoDB" id="270177at2"/>
<dbReference type="SUPFAM" id="SSF48498">
    <property type="entry name" value="Tetracyclin repressor-like, C-terminal domain"/>
    <property type="match status" value="1"/>
</dbReference>
<dbReference type="AlphaFoldDB" id="A0A4Q0T6I5"/>
<gene>
    <name evidence="4" type="ORF">GRAN_0556</name>
</gene>
<protein>
    <submittedName>
        <fullName evidence="4">Transcriptional regulator, TetR family</fullName>
    </submittedName>
</protein>
<evidence type="ECO:0000313" key="4">
    <source>
        <dbReference type="EMBL" id="RXH57246.1"/>
    </source>
</evidence>
<comment type="caution">
    <text evidence="4">The sequence shown here is derived from an EMBL/GenBank/DDBJ whole genome shotgun (WGS) entry which is preliminary data.</text>
</comment>
<dbReference type="Proteomes" id="UP000289437">
    <property type="component" value="Unassembled WGS sequence"/>
</dbReference>
<evidence type="ECO:0000256" key="2">
    <source>
        <dbReference type="PROSITE-ProRule" id="PRU00335"/>
    </source>
</evidence>
<proteinExistence type="predicted"/>
<dbReference type="EMBL" id="RDSM01000001">
    <property type="protein sequence ID" value="RXH57246.1"/>
    <property type="molecule type" value="Genomic_DNA"/>
</dbReference>
<dbReference type="InterPro" id="IPR039536">
    <property type="entry name" value="TetR_C_Proteobacteria"/>
</dbReference>
<name>A0A4Q0T6I5_9BACT</name>
<dbReference type="SUPFAM" id="SSF46689">
    <property type="entry name" value="Homeodomain-like"/>
    <property type="match status" value="1"/>
</dbReference>
<reference evidence="5" key="2">
    <citation type="submission" date="2019-02" db="EMBL/GenBank/DDBJ databases">
        <title>Granulicella sibirica sp. nov., a psychrotolerant acidobacterium isolated from an organic soil layer in forested tundra, West Siberia.</title>
        <authorList>
            <person name="Oshkin I.Y."/>
            <person name="Kulichevskaya I.S."/>
            <person name="Rijpstra W.I.C."/>
            <person name="Sinninghe Damste J.S."/>
            <person name="Rakitin A.L."/>
            <person name="Ravin N.V."/>
            <person name="Dedysh S.N."/>
        </authorList>
    </citation>
    <scope>NUCLEOTIDE SEQUENCE [LARGE SCALE GENOMIC DNA]</scope>
    <source>
        <strain evidence="5">AF10</strain>
    </source>
</reference>
<dbReference type="GO" id="GO:0003677">
    <property type="term" value="F:DNA binding"/>
    <property type="evidence" value="ECO:0007669"/>
    <property type="project" value="UniProtKB-UniRule"/>
</dbReference>
<sequence>MRLANASKTTFYSRFPTKEDLFVAVIERRVRPVFEQVAKFPECDTAEKTLQTFGLNLLRIALSPEQISLIRMISMESERYPELAKRFYENGPKRGEDALAAYLSDQVKVKRVRDEDSLTMARHFMSLITGSPVRWFVLGFDTEPLSERSLRKHVEGVVRVFLRAYAAL</sequence>
<evidence type="ECO:0000259" key="3">
    <source>
        <dbReference type="PROSITE" id="PS50977"/>
    </source>
</evidence>
<evidence type="ECO:0000256" key="1">
    <source>
        <dbReference type="ARBA" id="ARBA00023125"/>
    </source>
</evidence>
<reference evidence="4 5" key="1">
    <citation type="submission" date="2018-11" db="EMBL/GenBank/DDBJ databases">
        <authorList>
            <person name="Mardanov A.V."/>
            <person name="Ravin N.V."/>
            <person name="Dedysh S.N."/>
        </authorList>
    </citation>
    <scope>NUCLEOTIDE SEQUENCE [LARGE SCALE GENOMIC DNA]</scope>
    <source>
        <strain evidence="4 5">AF10</strain>
    </source>
</reference>
<dbReference type="InterPro" id="IPR001647">
    <property type="entry name" value="HTH_TetR"/>
</dbReference>
<keyword evidence="1 2" id="KW-0238">DNA-binding</keyword>
<dbReference type="Pfam" id="PF14246">
    <property type="entry name" value="TetR_C_7"/>
    <property type="match status" value="1"/>
</dbReference>
<dbReference type="InterPro" id="IPR009057">
    <property type="entry name" value="Homeodomain-like_sf"/>
</dbReference>